<accession>A0AAV3Z3A3</accession>
<reference evidence="1 2" key="1">
    <citation type="journal article" date="2021" name="Elife">
        <title>Chloroplast acquisition without the gene transfer in kleptoplastic sea slugs, Plakobranchus ocellatus.</title>
        <authorList>
            <person name="Maeda T."/>
            <person name="Takahashi S."/>
            <person name="Yoshida T."/>
            <person name="Shimamura S."/>
            <person name="Takaki Y."/>
            <person name="Nagai Y."/>
            <person name="Toyoda A."/>
            <person name="Suzuki Y."/>
            <person name="Arimoto A."/>
            <person name="Ishii H."/>
            <person name="Satoh N."/>
            <person name="Nishiyama T."/>
            <person name="Hasebe M."/>
            <person name="Maruyama T."/>
            <person name="Minagawa J."/>
            <person name="Obokata J."/>
            <person name="Shigenobu S."/>
        </authorList>
    </citation>
    <scope>NUCLEOTIDE SEQUENCE [LARGE SCALE GENOMIC DNA]</scope>
</reference>
<comment type="caution">
    <text evidence="1">The sequence shown here is derived from an EMBL/GenBank/DDBJ whole genome shotgun (WGS) entry which is preliminary data.</text>
</comment>
<keyword evidence="2" id="KW-1185">Reference proteome</keyword>
<organism evidence="1 2">
    <name type="scientific">Plakobranchus ocellatus</name>
    <dbReference type="NCBI Taxonomy" id="259542"/>
    <lineage>
        <taxon>Eukaryota</taxon>
        <taxon>Metazoa</taxon>
        <taxon>Spiralia</taxon>
        <taxon>Lophotrochozoa</taxon>
        <taxon>Mollusca</taxon>
        <taxon>Gastropoda</taxon>
        <taxon>Heterobranchia</taxon>
        <taxon>Euthyneura</taxon>
        <taxon>Panpulmonata</taxon>
        <taxon>Sacoglossa</taxon>
        <taxon>Placobranchoidea</taxon>
        <taxon>Plakobranchidae</taxon>
        <taxon>Plakobranchus</taxon>
    </lineage>
</organism>
<dbReference type="AlphaFoldDB" id="A0AAV3Z3A3"/>
<sequence>MAEFILHRRQARKFYDLMNQNVDNSVTICFDVMENLVLPKTRIGAAYYSRQLYLYVFGVVRHRGPNIPQTKDDVIFNIWLESQAHKDSNTIASALKHAFSHFSGELQHAQVLRLFSDSCYRHKQKCQCLVPAACRPKLHASPHHQLHVSCQRPYFLPVDRASGRLEKDYSINILLQHGTVFQCG</sequence>
<gene>
    <name evidence="1" type="ORF">PoB_001538400</name>
</gene>
<protein>
    <submittedName>
        <fullName evidence="1">Uncharacterized protein</fullName>
    </submittedName>
</protein>
<evidence type="ECO:0000313" key="2">
    <source>
        <dbReference type="Proteomes" id="UP000735302"/>
    </source>
</evidence>
<name>A0AAV3Z3A3_9GAST</name>
<dbReference type="Proteomes" id="UP000735302">
    <property type="component" value="Unassembled WGS sequence"/>
</dbReference>
<dbReference type="EMBL" id="BLXT01001882">
    <property type="protein sequence ID" value="GFN88878.1"/>
    <property type="molecule type" value="Genomic_DNA"/>
</dbReference>
<evidence type="ECO:0000313" key="1">
    <source>
        <dbReference type="EMBL" id="GFN88878.1"/>
    </source>
</evidence>
<proteinExistence type="predicted"/>